<keyword evidence="10" id="KW-1185">Reference proteome</keyword>
<organism evidence="9 10">
    <name type="scientific">Pichia kluyveri</name>
    <name type="common">Yeast</name>
    <dbReference type="NCBI Taxonomy" id="36015"/>
    <lineage>
        <taxon>Eukaryota</taxon>
        <taxon>Fungi</taxon>
        <taxon>Dikarya</taxon>
        <taxon>Ascomycota</taxon>
        <taxon>Saccharomycotina</taxon>
        <taxon>Pichiomycetes</taxon>
        <taxon>Pichiales</taxon>
        <taxon>Pichiaceae</taxon>
        <taxon>Pichia</taxon>
    </lineage>
</organism>
<feature type="transmembrane region" description="Helical" evidence="8">
    <location>
        <begin position="312"/>
        <end position="330"/>
    </location>
</feature>
<evidence type="ECO:0000256" key="7">
    <source>
        <dbReference type="ARBA" id="ARBA00023214"/>
    </source>
</evidence>
<dbReference type="InterPro" id="IPR046342">
    <property type="entry name" value="CBS_dom_sf"/>
</dbReference>
<evidence type="ECO:0000256" key="1">
    <source>
        <dbReference type="ARBA" id="ARBA00004141"/>
    </source>
</evidence>
<dbReference type="InterPro" id="IPR001807">
    <property type="entry name" value="ClC"/>
</dbReference>
<dbReference type="GO" id="GO:0005886">
    <property type="term" value="C:plasma membrane"/>
    <property type="evidence" value="ECO:0007669"/>
    <property type="project" value="TreeGrafter"/>
</dbReference>
<sequence length="780" mass="88907">MVRNRSNLYPTEEDLFMSHPSTLPILSYKNTQNIHADDNINSSLDNLNDNEQDRTYFDNQIIPWRKLYSRKRMEDSLSASSLSPTDEYSTKSYLSNLLSKYNQWPILIVSSILISLLAIILDWSLTWLSNLKYGYCRGNFFQVEESCVDNWYVYNHSIPKGFSSIVGLMILLIFALVYSKIGTWISKFDYSIARSGISELKLIIFGRVNNNFLKPEIIYRKFISLIFICASGGFLLSFEGPLIHISCGVINYIIDKSATISPKFKNLQNEAIRREIISIGFVMGISLAFGAPIGGLLFSVEILRLSSRVNSLLWNGFVCSSIATFIFFKVHPFKKIEINDTFIVEIGNSFIFFETLPYMFVGFVCGFLAIGFKKLHMIILSYKDKIKSRNIDLINTKFPILNNILKNQNLEVSIVVVLTIIMLYPISFSNLTLNNLLLSLFHDCKENDKNFNQAVCQSSHKLFEMFIYLVVLFFQSNYSYTLNIPGGILLPALNIGALIGRFIGEFVQFIQEKSGGGIFLQCYNENKNCVSPGSYAIVGAASFFAGVTNASVAAVVIVFEITGAVTYMIPLMLGVVVAKTILDIFDSKGFFELWLMNLNKNYVSPGLTETLRMAQFSEMKLFQVLGSDYYPFVLYIDDDRIIIDELINKIETIYQDEQIDNETINDGFVILQNKDVPVLIGWISYNDLLIKLKENIDNYSKVSFKKGDFDMDNETLNLYFNIIHKEDLLIVNDDFTLLTAYDLMFQLQTFNLFVCKNTETGSLFKGIIRMSDLSNILEKN</sequence>
<dbReference type="PRINTS" id="PR00762">
    <property type="entry name" value="CLCHANNEL"/>
</dbReference>
<dbReference type="SUPFAM" id="SSF81340">
    <property type="entry name" value="Clc chloride channel"/>
    <property type="match status" value="1"/>
</dbReference>
<dbReference type="GO" id="GO:0005794">
    <property type="term" value="C:Golgi apparatus"/>
    <property type="evidence" value="ECO:0007669"/>
    <property type="project" value="TreeGrafter"/>
</dbReference>
<evidence type="ECO:0000256" key="8">
    <source>
        <dbReference type="SAM" id="Phobius"/>
    </source>
</evidence>
<feature type="transmembrane region" description="Helical" evidence="8">
    <location>
        <begin position="484"/>
        <end position="504"/>
    </location>
</feature>
<feature type="transmembrane region" description="Helical" evidence="8">
    <location>
        <begin position="351"/>
        <end position="372"/>
    </location>
</feature>
<comment type="caution">
    <text evidence="9">The sequence shown here is derived from an EMBL/GenBank/DDBJ whole genome shotgun (WGS) entry which is preliminary data.</text>
</comment>
<evidence type="ECO:0000256" key="6">
    <source>
        <dbReference type="ARBA" id="ARBA00023136"/>
    </source>
</evidence>
<feature type="transmembrane region" description="Helical" evidence="8">
    <location>
        <begin position="276"/>
        <end position="300"/>
    </location>
</feature>
<feature type="transmembrane region" description="Helical" evidence="8">
    <location>
        <begin position="104"/>
        <end position="125"/>
    </location>
</feature>
<feature type="transmembrane region" description="Helical" evidence="8">
    <location>
        <begin position="412"/>
        <end position="441"/>
    </location>
</feature>
<name>A0AAV5REJ1_PICKL</name>
<feature type="transmembrane region" description="Helical" evidence="8">
    <location>
        <begin position="217"/>
        <end position="236"/>
    </location>
</feature>
<keyword evidence="4 8" id="KW-1133">Transmembrane helix</keyword>
<feature type="transmembrane region" description="Helical" evidence="8">
    <location>
        <begin position="462"/>
        <end position="478"/>
    </location>
</feature>
<comment type="subcellular location">
    <subcellularLocation>
        <location evidence="1">Membrane</location>
        <topology evidence="1">Multi-pass membrane protein</topology>
    </subcellularLocation>
</comment>
<accession>A0AAV5REJ1</accession>
<dbReference type="Pfam" id="PF00654">
    <property type="entry name" value="Voltage_CLC"/>
    <property type="match status" value="1"/>
</dbReference>
<feature type="transmembrane region" description="Helical" evidence="8">
    <location>
        <begin position="161"/>
        <end position="178"/>
    </location>
</feature>
<evidence type="ECO:0000256" key="3">
    <source>
        <dbReference type="ARBA" id="ARBA00022692"/>
    </source>
</evidence>
<keyword evidence="6 8" id="KW-0472">Membrane</keyword>
<feature type="transmembrane region" description="Helical" evidence="8">
    <location>
        <begin position="565"/>
        <end position="585"/>
    </location>
</feature>
<dbReference type="EMBL" id="BTGB01000009">
    <property type="protein sequence ID" value="GMM49009.1"/>
    <property type="molecule type" value="Genomic_DNA"/>
</dbReference>
<keyword evidence="3 8" id="KW-0812">Transmembrane</keyword>
<evidence type="ECO:0000256" key="5">
    <source>
        <dbReference type="ARBA" id="ARBA00023065"/>
    </source>
</evidence>
<dbReference type="GO" id="GO:0005247">
    <property type="term" value="F:voltage-gated chloride channel activity"/>
    <property type="evidence" value="ECO:0007669"/>
    <property type="project" value="TreeGrafter"/>
</dbReference>
<dbReference type="PANTHER" id="PTHR45711">
    <property type="entry name" value="CHLORIDE CHANNEL PROTEIN"/>
    <property type="match status" value="1"/>
</dbReference>
<keyword evidence="2" id="KW-0813">Transport</keyword>
<keyword evidence="7" id="KW-0868">Chloride</keyword>
<reference evidence="9 10" key="1">
    <citation type="journal article" date="2023" name="Elife">
        <title>Identification of key yeast species and microbe-microbe interactions impacting larval growth of Drosophila in the wild.</title>
        <authorList>
            <person name="Mure A."/>
            <person name="Sugiura Y."/>
            <person name="Maeda R."/>
            <person name="Honda K."/>
            <person name="Sakurai N."/>
            <person name="Takahashi Y."/>
            <person name="Watada M."/>
            <person name="Katoh T."/>
            <person name="Gotoh A."/>
            <person name="Gotoh Y."/>
            <person name="Taniguchi I."/>
            <person name="Nakamura K."/>
            <person name="Hayashi T."/>
            <person name="Katayama T."/>
            <person name="Uemura T."/>
            <person name="Hattori Y."/>
        </authorList>
    </citation>
    <scope>NUCLEOTIDE SEQUENCE [LARGE SCALE GENOMIC DNA]</scope>
    <source>
        <strain evidence="9 10">PK-24</strain>
    </source>
</reference>
<dbReference type="Gene3D" id="1.10.3080.10">
    <property type="entry name" value="Clc chloride channel"/>
    <property type="match status" value="1"/>
</dbReference>
<gene>
    <name evidence="9" type="ORF">DAPK24_056070</name>
</gene>
<keyword evidence="5" id="KW-0406">Ion transport</keyword>
<evidence type="ECO:0000313" key="10">
    <source>
        <dbReference type="Proteomes" id="UP001378960"/>
    </source>
</evidence>
<protein>
    <recommendedName>
        <fullName evidence="11">Chloride channel protein</fullName>
    </recommendedName>
</protein>
<dbReference type="GO" id="GO:0005769">
    <property type="term" value="C:early endosome"/>
    <property type="evidence" value="ECO:0007669"/>
    <property type="project" value="TreeGrafter"/>
</dbReference>
<dbReference type="Proteomes" id="UP001378960">
    <property type="component" value="Unassembled WGS sequence"/>
</dbReference>
<evidence type="ECO:0000256" key="4">
    <source>
        <dbReference type="ARBA" id="ARBA00022989"/>
    </source>
</evidence>
<evidence type="ECO:0000256" key="2">
    <source>
        <dbReference type="ARBA" id="ARBA00022448"/>
    </source>
</evidence>
<feature type="transmembrane region" description="Helical" evidence="8">
    <location>
        <begin position="535"/>
        <end position="559"/>
    </location>
</feature>
<dbReference type="AlphaFoldDB" id="A0AAV5REJ1"/>
<proteinExistence type="predicted"/>
<evidence type="ECO:0008006" key="11">
    <source>
        <dbReference type="Google" id="ProtNLM"/>
    </source>
</evidence>
<evidence type="ECO:0000313" key="9">
    <source>
        <dbReference type="EMBL" id="GMM49009.1"/>
    </source>
</evidence>
<dbReference type="SUPFAM" id="SSF54631">
    <property type="entry name" value="CBS-domain pair"/>
    <property type="match status" value="1"/>
</dbReference>
<dbReference type="InterPro" id="IPR014743">
    <property type="entry name" value="Cl-channel_core"/>
</dbReference>
<dbReference type="PANTHER" id="PTHR45711:SF6">
    <property type="entry name" value="CHLORIDE CHANNEL PROTEIN"/>
    <property type="match status" value="1"/>
</dbReference>